<evidence type="ECO:0000313" key="2">
    <source>
        <dbReference type="EMBL" id="QDV23994.1"/>
    </source>
</evidence>
<dbReference type="KEGG" id="ahel:Q31a_23070"/>
<dbReference type="InterPro" id="IPR036429">
    <property type="entry name" value="SpoA-like_sf"/>
</dbReference>
<dbReference type="EMBL" id="CP036298">
    <property type="protein sequence ID" value="QDV23994.1"/>
    <property type="molecule type" value="Genomic_DNA"/>
</dbReference>
<dbReference type="PANTHER" id="PTHR30034:SF6">
    <property type="entry name" value="YOP PROTEINS TRANSLOCATION PROTEIN Q"/>
    <property type="match status" value="1"/>
</dbReference>
<dbReference type="GO" id="GO:0071978">
    <property type="term" value="P:bacterial-type flagellum-dependent swarming motility"/>
    <property type="evidence" value="ECO:0007669"/>
    <property type="project" value="TreeGrafter"/>
</dbReference>
<dbReference type="InterPro" id="IPR001543">
    <property type="entry name" value="FliN-like_C"/>
</dbReference>
<feature type="domain" description="Flagellar motor switch protein FliN-like C-terminal" evidence="1">
    <location>
        <begin position="18"/>
        <end position="87"/>
    </location>
</feature>
<accession>A0A518G600</accession>
<reference evidence="2 3" key="1">
    <citation type="submission" date="2019-02" db="EMBL/GenBank/DDBJ databases">
        <title>Deep-cultivation of Planctomycetes and their phenomic and genomic characterization uncovers novel biology.</title>
        <authorList>
            <person name="Wiegand S."/>
            <person name="Jogler M."/>
            <person name="Boedeker C."/>
            <person name="Pinto D."/>
            <person name="Vollmers J."/>
            <person name="Rivas-Marin E."/>
            <person name="Kohn T."/>
            <person name="Peeters S.H."/>
            <person name="Heuer A."/>
            <person name="Rast P."/>
            <person name="Oberbeckmann S."/>
            <person name="Bunk B."/>
            <person name="Jeske O."/>
            <person name="Meyerdierks A."/>
            <person name="Storesund J.E."/>
            <person name="Kallscheuer N."/>
            <person name="Luecker S."/>
            <person name="Lage O.M."/>
            <person name="Pohl T."/>
            <person name="Merkel B.J."/>
            <person name="Hornburger P."/>
            <person name="Mueller R.-W."/>
            <person name="Bruemmer F."/>
            <person name="Labrenz M."/>
            <person name="Spormann A.M."/>
            <person name="Op den Camp H."/>
            <person name="Overmann J."/>
            <person name="Amann R."/>
            <person name="Jetten M.S.M."/>
            <person name="Mascher T."/>
            <person name="Medema M.H."/>
            <person name="Devos D.P."/>
            <person name="Kaster A.-K."/>
            <person name="Ovreas L."/>
            <person name="Rohde M."/>
            <person name="Galperin M.Y."/>
            <person name="Jogler C."/>
        </authorList>
    </citation>
    <scope>NUCLEOTIDE SEQUENCE [LARGE SCALE GENOMIC DNA]</scope>
    <source>
        <strain evidence="2 3">Q31a</strain>
    </source>
</reference>
<keyword evidence="2" id="KW-0969">Cilium</keyword>
<sequence length="102" mass="11379">MPNDSHNTVPDRDFCRSVLRLRVPVVVTLAHKTMSIQQVLNLVPGAMIQFEKPYESPMTVEVSDRAIAEGEIVKSGDRFGIRVGEILPPRERFVALPTAEHA</sequence>
<proteinExistence type="predicted"/>
<keyword evidence="2" id="KW-0966">Cell projection</keyword>
<protein>
    <submittedName>
        <fullName evidence="2">Flagellar motor switch protein FliN</fullName>
    </submittedName>
</protein>
<organism evidence="2 3">
    <name type="scientific">Aureliella helgolandensis</name>
    <dbReference type="NCBI Taxonomy" id="2527968"/>
    <lineage>
        <taxon>Bacteria</taxon>
        <taxon>Pseudomonadati</taxon>
        <taxon>Planctomycetota</taxon>
        <taxon>Planctomycetia</taxon>
        <taxon>Pirellulales</taxon>
        <taxon>Pirellulaceae</taxon>
        <taxon>Aureliella</taxon>
    </lineage>
</organism>
<dbReference type="SUPFAM" id="SSF101801">
    <property type="entry name" value="Surface presentation of antigens (SPOA)"/>
    <property type="match status" value="1"/>
</dbReference>
<dbReference type="Gene3D" id="2.30.330.10">
    <property type="entry name" value="SpoA-like"/>
    <property type="match status" value="1"/>
</dbReference>
<evidence type="ECO:0000259" key="1">
    <source>
        <dbReference type="Pfam" id="PF01052"/>
    </source>
</evidence>
<dbReference type="OrthoDB" id="278219at2"/>
<evidence type="ECO:0000313" key="3">
    <source>
        <dbReference type="Proteomes" id="UP000318017"/>
    </source>
</evidence>
<dbReference type="GO" id="GO:0050918">
    <property type="term" value="P:positive chemotaxis"/>
    <property type="evidence" value="ECO:0007669"/>
    <property type="project" value="TreeGrafter"/>
</dbReference>
<keyword evidence="2" id="KW-0282">Flagellum</keyword>
<dbReference type="PANTHER" id="PTHR30034">
    <property type="entry name" value="FLAGELLAR MOTOR SWITCH PROTEIN FLIM"/>
    <property type="match status" value="1"/>
</dbReference>
<gene>
    <name evidence="2" type="primary">fliN_1</name>
    <name evidence="2" type="ORF">Q31a_23070</name>
</gene>
<dbReference type="Proteomes" id="UP000318017">
    <property type="component" value="Chromosome"/>
</dbReference>
<dbReference type="Pfam" id="PF01052">
    <property type="entry name" value="FliMN_C"/>
    <property type="match status" value="1"/>
</dbReference>
<name>A0A518G600_9BACT</name>
<dbReference type="AlphaFoldDB" id="A0A518G600"/>
<keyword evidence="3" id="KW-1185">Reference proteome</keyword>
<dbReference type="RefSeq" id="WP_145077327.1">
    <property type="nucleotide sequence ID" value="NZ_CP036298.1"/>
</dbReference>